<keyword evidence="9" id="KW-1185">Reference proteome</keyword>
<accession>A0A7R9QG12</accession>
<sequence length="568" mass="64484">MTVSYQYDVASSSTGGFFRLLWRWRGSIWKLLYKELILFIALYMLIALSYDYLMSDYYKRYFERIVIFCSGFVEIIPLSFILGFYVSFTATRWWQQYMAIPWPDKLMNIIALYVPGSDETSRILRRTLMRYLNLTLVLVLRSISIPVKRRFPTKDHLIEAGFMTKPELEMYSSVPSHEFNTFWIPCTWFVNLLREAKSECRITDSGGLKLIMEEFNDFRSKCGLLWSYDWVSIPLVYTQVVTLSTQAFFLASLLGRQHIHPATGDKILVHQYGEYYFPIFTLLQFILYMGLLKLGEQLINPFGDDDEDFELNWIIDRHVKVSFLGVDILNADPPPLMKDQYFDEMDIKLPYTEAAVAHKVKTYRGSVAAYNVPTEKHALVIPEFDDEQSNGSDDDNSTVHSSQQHSHKSSVWTVFHKKQPKLNESQSIPSLDSETMVESGLNPLWQGSLGSVDTQQTDMTTVTTGYGTDRSSQGIRGPYEVPKAKEFAVTIPTARFASETTGAHSPSITSLDVPLLNRQTLSYGATPLRKDSGAHKPSISSVTGIPGLSPLPFGGGTGELSLIGKVFV</sequence>
<evidence type="ECO:0000256" key="6">
    <source>
        <dbReference type="RuleBase" id="RU363126"/>
    </source>
</evidence>
<dbReference type="AlphaFoldDB" id="A0A7R9QG12"/>
<dbReference type="Proteomes" id="UP000728032">
    <property type="component" value="Unassembled WGS sequence"/>
</dbReference>
<dbReference type="EMBL" id="OC916489">
    <property type="protein sequence ID" value="CAD7644416.1"/>
    <property type="molecule type" value="Genomic_DNA"/>
</dbReference>
<keyword evidence="6" id="KW-0869">Chloride channel</keyword>
<comment type="function">
    <text evidence="6">Forms chloride channels.</text>
</comment>
<feature type="region of interest" description="Disordered" evidence="7">
    <location>
        <begin position="385"/>
        <end position="410"/>
    </location>
</feature>
<evidence type="ECO:0000256" key="7">
    <source>
        <dbReference type="SAM" id="MobiDB-lite"/>
    </source>
</evidence>
<keyword evidence="6" id="KW-0406">Ion transport</keyword>
<keyword evidence="6" id="KW-1003">Cell membrane</keyword>
<feature type="compositionally biased region" description="Acidic residues" evidence="7">
    <location>
        <begin position="385"/>
        <end position="396"/>
    </location>
</feature>
<dbReference type="PANTHER" id="PTHR10736">
    <property type="entry name" value="BESTROPHIN"/>
    <property type="match status" value="1"/>
</dbReference>
<keyword evidence="6" id="KW-0868">Chloride</keyword>
<keyword evidence="6" id="KW-0407">Ion channel</keyword>
<keyword evidence="6" id="KW-0813">Transport</keyword>
<dbReference type="GO" id="GO:0005254">
    <property type="term" value="F:chloride channel activity"/>
    <property type="evidence" value="ECO:0007669"/>
    <property type="project" value="UniProtKB-KW"/>
</dbReference>
<reference evidence="8" key="1">
    <citation type="submission" date="2020-11" db="EMBL/GenBank/DDBJ databases">
        <authorList>
            <person name="Tran Van P."/>
        </authorList>
    </citation>
    <scope>NUCLEOTIDE SEQUENCE</scope>
</reference>
<evidence type="ECO:0000256" key="2">
    <source>
        <dbReference type="ARBA" id="ARBA00022692"/>
    </source>
</evidence>
<evidence type="ECO:0000256" key="3">
    <source>
        <dbReference type="ARBA" id="ARBA00022989"/>
    </source>
</evidence>
<keyword evidence="2 6" id="KW-0812">Transmembrane</keyword>
<dbReference type="GO" id="GO:0034707">
    <property type="term" value="C:chloride channel complex"/>
    <property type="evidence" value="ECO:0007669"/>
    <property type="project" value="UniProtKB-KW"/>
</dbReference>
<name>A0A7R9QG12_9ACAR</name>
<protein>
    <recommendedName>
        <fullName evidence="6">Bestrophin homolog</fullName>
    </recommendedName>
</protein>
<evidence type="ECO:0000313" key="9">
    <source>
        <dbReference type="Proteomes" id="UP000728032"/>
    </source>
</evidence>
<proteinExistence type="inferred from homology"/>
<feature type="transmembrane region" description="Helical" evidence="6">
    <location>
        <begin position="65"/>
        <end position="88"/>
    </location>
</feature>
<dbReference type="InterPro" id="IPR000615">
    <property type="entry name" value="Bestrophin"/>
</dbReference>
<dbReference type="OrthoDB" id="201595at2759"/>
<dbReference type="EMBL" id="CAJPVJ010001664">
    <property type="protein sequence ID" value="CAG2165113.1"/>
    <property type="molecule type" value="Genomic_DNA"/>
</dbReference>
<comment type="similarity">
    <text evidence="5 6">Belongs to the anion channel-forming bestrophin (TC 1.A.46) family. Calcium-sensitive chloride channel subfamily.</text>
</comment>
<dbReference type="PANTHER" id="PTHR10736:SF0">
    <property type="entry name" value="BESTROPHIN HOMOLOG"/>
    <property type="match status" value="1"/>
</dbReference>
<dbReference type="InterPro" id="IPR021134">
    <property type="entry name" value="Bestrophin-like"/>
</dbReference>
<feature type="transmembrane region" description="Helical" evidence="6">
    <location>
        <begin position="235"/>
        <end position="255"/>
    </location>
</feature>
<keyword evidence="3 6" id="KW-1133">Transmembrane helix</keyword>
<gene>
    <name evidence="8" type="ORF">ONB1V03_LOCUS4659</name>
</gene>
<keyword evidence="4 6" id="KW-0472">Membrane</keyword>
<evidence type="ECO:0000313" key="8">
    <source>
        <dbReference type="EMBL" id="CAD7644416.1"/>
    </source>
</evidence>
<feature type="transmembrane region" description="Helical" evidence="6">
    <location>
        <begin position="128"/>
        <end position="147"/>
    </location>
</feature>
<comment type="subcellular location">
    <subcellularLocation>
        <location evidence="6">Cell membrane</location>
        <topology evidence="6">Multi-pass membrane protein</topology>
    </subcellularLocation>
    <subcellularLocation>
        <location evidence="1">Membrane</location>
    </subcellularLocation>
</comment>
<evidence type="ECO:0000256" key="5">
    <source>
        <dbReference type="ARBA" id="ARBA00034769"/>
    </source>
</evidence>
<evidence type="ECO:0000256" key="1">
    <source>
        <dbReference type="ARBA" id="ARBA00004370"/>
    </source>
</evidence>
<dbReference type="Pfam" id="PF01062">
    <property type="entry name" value="Bestrophin"/>
    <property type="match status" value="1"/>
</dbReference>
<feature type="transmembrane region" description="Helical" evidence="6">
    <location>
        <begin position="31"/>
        <end position="53"/>
    </location>
</feature>
<feature type="transmembrane region" description="Helical" evidence="6">
    <location>
        <begin position="275"/>
        <end position="292"/>
    </location>
</feature>
<evidence type="ECO:0000256" key="4">
    <source>
        <dbReference type="ARBA" id="ARBA00023136"/>
    </source>
</evidence>
<organism evidence="8">
    <name type="scientific">Oppiella nova</name>
    <dbReference type="NCBI Taxonomy" id="334625"/>
    <lineage>
        <taxon>Eukaryota</taxon>
        <taxon>Metazoa</taxon>
        <taxon>Ecdysozoa</taxon>
        <taxon>Arthropoda</taxon>
        <taxon>Chelicerata</taxon>
        <taxon>Arachnida</taxon>
        <taxon>Acari</taxon>
        <taxon>Acariformes</taxon>
        <taxon>Sarcoptiformes</taxon>
        <taxon>Oribatida</taxon>
        <taxon>Brachypylina</taxon>
        <taxon>Oppioidea</taxon>
        <taxon>Oppiidae</taxon>
        <taxon>Oppiella</taxon>
    </lineage>
</organism>
<dbReference type="GO" id="GO:0005886">
    <property type="term" value="C:plasma membrane"/>
    <property type="evidence" value="ECO:0007669"/>
    <property type="project" value="UniProtKB-SubCell"/>
</dbReference>